<dbReference type="STRING" id="1227499.C493_12202"/>
<comment type="caution">
    <text evidence="1">The sequence shown here is derived from an EMBL/GenBank/DDBJ whole genome shotgun (WGS) entry which is preliminary data.</text>
</comment>
<dbReference type="EMBL" id="AOHZ01000054">
    <property type="protein sequence ID" value="ELY54863.1"/>
    <property type="molecule type" value="Genomic_DNA"/>
</dbReference>
<gene>
    <name evidence="1" type="ORF">C493_12202</name>
</gene>
<proteinExistence type="predicted"/>
<dbReference type="Proteomes" id="UP000011602">
    <property type="component" value="Unassembled WGS sequence"/>
</dbReference>
<dbReference type="AlphaFoldDB" id="L9X2N9"/>
<accession>L9X2N9</accession>
<protein>
    <submittedName>
        <fullName evidence="1">Uncharacterized protein</fullName>
    </submittedName>
</protein>
<evidence type="ECO:0000313" key="1">
    <source>
        <dbReference type="EMBL" id="ELY54863.1"/>
    </source>
</evidence>
<sequence length="99" mass="10657">MSADRRVCGPPQSVGGVRREQHAVFDRLVGRGGHRGRVVVVRRIQLSESLLAEPERPTEQLAARRVVAGDGTSSGGNLGPLPLVYGKLYGGDARTRIQE</sequence>
<organism evidence="1 2">
    <name type="scientific">Natronolimnohabitans innermongolicus JCM 12255</name>
    <dbReference type="NCBI Taxonomy" id="1227499"/>
    <lineage>
        <taxon>Archaea</taxon>
        <taxon>Methanobacteriati</taxon>
        <taxon>Methanobacteriota</taxon>
        <taxon>Stenosarchaea group</taxon>
        <taxon>Halobacteria</taxon>
        <taxon>Halobacteriales</taxon>
        <taxon>Natrialbaceae</taxon>
        <taxon>Natronolimnohabitans</taxon>
    </lineage>
</organism>
<evidence type="ECO:0000313" key="2">
    <source>
        <dbReference type="Proteomes" id="UP000011602"/>
    </source>
</evidence>
<reference evidence="1 2" key="1">
    <citation type="journal article" date="2014" name="PLoS Genet.">
        <title>Phylogenetically driven sequencing of extremely halophilic archaea reveals strategies for static and dynamic osmo-response.</title>
        <authorList>
            <person name="Becker E.A."/>
            <person name="Seitzer P.M."/>
            <person name="Tritt A."/>
            <person name="Larsen D."/>
            <person name="Krusor M."/>
            <person name="Yao A.I."/>
            <person name="Wu D."/>
            <person name="Madern D."/>
            <person name="Eisen J.A."/>
            <person name="Darling A.E."/>
            <person name="Facciotti M.T."/>
        </authorList>
    </citation>
    <scope>NUCLEOTIDE SEQUENCE [LARGE SCALE GENOMIC DNA]</scope>
    <source>
        <strain evidence="1 2">JCM 12255</strain>
    </source>
</reference>
<keyword evidence="2" id="KW-1185">Reference proteome</keyword>
<name>L9X2N9_9EURY</name>